<dbReference type="GO" id="GO:0046872">
    <property type="term" value="F:metal ion binding"/>
    <property type="evidence" value="ECO:0007669"/>
    <property type="project" value="UniProtKB-KW"/>
</dbReference>
<evidence type="ECO:0000256" key="1">
    <source>
        <dbReference type="ARBA" id="ARBA00001947"/>
    </source>
</evidence>
<dbReference type="GO" id="GO:0005737">
    <property type="term" value="C:cytoplasm"/>
    <property type="evidence" value="ECO:0007669"/>
    <property type="project" value="UniProtKB-SubCell"/>
</dbReference>
<dbReference type="InterPro" id="IPR009000">
    <property type="entry name" value="Transl_B-barrel_sf"/>
</dbReference>
<proteinExistence type="predicted"/>
<dbReference type="PANTHER" id="PTHR43462:SF1">
    <property type="entry name" value="ALANYL-TRNA EDITING PROTEIN AARSD1"/>
    <property type="match status" value="1"/>
</dbReference>
<comment type="subcellular location">
    <subcellularLocation>
        <location evidence="2">Cytoplasm</location>
    </subcellularLocation>
</comment>
<dbReference type="PROSITE" id="PS50860">
    <property type="entry name" value="AA_TRNA_LIGASE_II_ALA"/>
    <property type="match status" value="1"/>
</dbReference>
<dbReference type="InterPro" id="IPR018164">
    <property type="entry name" value="Ala-tRNA-synth_IIc_N"/>
</dbReference>
<comment type="caution">
    <text evidence="6">The sequence shown here is derived from an EMBL/GenBank/DDBJ whole genome shotgun (WGS) entry which is preliminary data.</text>
</comment>
<evidence type="ECO:0000313" key="6">
    <source>
        <dbReference type="EMBL" id="PIP61588.1"/>
    </source>
</evidence>
<dbReference type="SUPFAM" id="SSF55186">
    <property type="entry name" value="ThrRS/AlaRS common domain"/>
    <property type="match status" value="1"/>
</dbReference>
<dbReference type="InterPro" id="IPR018165">
    <property type="entry name" value="Ala-tRNA-synth_IIc_core"/>
</dbReference>
<dbReference type="Gene3D" id="2.40.30.130">
    <property type="match status" value="1"/>
</dbReference>
<evidence type="ECO:0000256" key="2">
    <source>
        <dbReference type="ARBA" id="ARBA00004496"/>
    </source>
</evidence>
<dbReference type="Proteomes" id="UP000231246">
    <property type="component" value="Unassembled WGS sequence"/>
</dbReference>
<evidence type="ECO:0000313" key="7">
    <source>
        <dbReference type="Proteomes" id="UP000231246"/>
    </source>
</evidence>
<evidence type="ECO:0000256" key="3">
    <source>
        <dbReference type="ARBA" id="ARBA00022723"/>
    </source>
</evidence>
<evidence type="ECO:0000259" key="5">
    <source>
        <dbReference type="PROSITE" id="PS50860"/>
    </source>
</evidence>
<comment type="cofactor">
    <cofactor evidence="1">
        <name>Zn(2+)</name>
        <dbReference type="ChEBI" id="CHEBI:29105"/>
    </cofactor>
</comment>
<keyword evidence="3" id="KW-0479">Metal-binding</keyword>
<dbReference type="GO" id="GO:0004813">
    <property type="term" value="F:alanine-tRNA ligase activity"/>
    <property type="evidence" value="ECO:0007669"/>
    <property type="project" value="InterPro"/>
</dbReference>
<dbReference type="Pfam" id="PF07973">
    <property type="entry name" value="tRNA_SAD"/>
    <property type="match status" value="1"/>
</dbReference>
<gene>
    <name evidence="6" type="ORF">COW99_02980</name>
</gene>
<protein>
    <recommendedName>
        <fullName evidence="5">Alanyl-transfer RNA synthetases family profile domain-containing protein</fullName>
    </recommendedName>
</protein>
<dbReference type="PANTHER" id="PTHR43462">
    <property type="entry name" value="ALANYL-TRNA EDITING PROTEIN"/>
    <property type="match status" value="1"/>
</dbReference>
<dbReference type="EMBL" id="PCTA01000022">
    <property type="protein sequence ID" value="PIP61588.1"/>
    <property type="molecule type" value="Genomic_DNA"/>
</dbReference>
<name>A0A2H0BX84_9BACT</name>
<accession>A0A2H0BX84</accession>
<feature type="domain" description="Alanyl-transfer RNA synthetases family profile" evidence="5">
    <location>
        <begin position="1"/>
        <end position="217"/>
    </location>
</feature>
<dbReference type="GO" id="GO:0005524">
    <property type="term" value="F:ATP binding"/>
    <property type="evidence" value="ECO:0007669"/>
    <property type="project" value="InterPro"/>
</dbReference>
<dbReference type="AlphaFoldDB" id="A0A2H0BX84"/>
<organism evidence="6 7">
    <name type="scientific">Candidatus Roizmanbacteria bacterium CG22_combo_CG10-13_8_21_14_all_38_20</name>
    <dbReference type="NCBI Taxonomy" id="1974862"/>
    <lineage>
        <taxon>Bacteria</taxon>
        <taxon>Candidatus Roizmaniibacteriota</taxon>
    </lineage>
</organism>
<evidence type="ECO:0000256" key="4">
    <source>
        <dbReference type="ARBA" id="ARBA00022833"/>
    </source>
</evidence>
<dbReference type="Pfam" id="PF01411">
    <property type="entry name" value="tRNA-synt_2c"/>
    <property type="match status" value="1"/>
</dbReference>
<dbReference type="GO" id="GO:0002161">
    <property type="term" value="F:aminoacyl-tRNA deacylase activity"/>
    <property type="evidence" value="ECO:0007669"/>
    <property type="project" value="UniProtKB-ARBA"/>
</dbReference>
<dbReference type="GO" id="GO:0006419">
    <property type="term" value="P:alanyl-tRNA aminoacylation"/>
    <property type="evidence" value="ECO:0007669"/>
    <property type="project" value="InterPro"/>
</dbReference>
<dbReference type="GO" id="GO:0003676">
    <property type="term" value="F:nucleic acid binding"/>
    <property type="evidence" value="ECO:0007669"/>
    <property type="project" value="InterPro"/>
</dbReference>
<dbReference type="SUPFAM" id="SSF50447">
    <property type="entry name" value="Translation proteins"/>
    <property type="match status" value="1"/>
</dbReference>
<dbReference type="InterPro" id="IPR018163">
    <property type="entry name" value="Thr/Ala-tRNA-synth_IIc_edit"/>
</dbReference>
<dbReference type="InterPro" id="IPR012947">
    <property type="entry name" value="tRNA_SAD"/>
</dbReference>
<sequence>MKTKQIYYTEPYRKTLTCNVIDVKMGDNLTDVVLDQTIFYPEGGGQPSDKGLLGEAKVVYVRLIDGEIVHQIKGRIEKDQKVQANINWDRRYKYMKRHTAGHVLHDVLMTMTNKIIPIRGGHGNKAFLEYQGVVNSDIKSELEAEINRVIQQDLSVITSETTQEELIRDCKFVLLNLPKSKKLRMIKIGEFPPMPDGGIHVKSTKEIGQIWISSISAQENKTTIRYGVTSNPEK</sequence>
<keyword evidence="4" id="KW-0862">Zinc</keyword>
<reference evidence="6 7" key="1">
    <citation type="submission" date="2017-09" db="EMBL/GenBank/DDBJ databases">
        <title>Depth-based differentiation of microbial function through sediment-hosted aquifers and enrichment of novel symbionts in the deep terrestrial subsurface.</title>
        <authorList>
            <person name="Probst A.J."/>
            <person name="Ladd B."/>
            <person name="Jarett J.K."/>
            <person name="Geller-Mcgrath D.E."/>
            <person name="Sieber C.M."/>
            <person name="Emerson J.B."/>
            <person name="Anantharaman K."/>
            <person name="Thomas B.C."/>
            <person name="Malmstrom R."/>
            <person name="Stieglmeier M."/>
            <person name="Klingl A."/>
            <person name="Woyke T."/>
            <person name="Ryan C.M."/>
            <person name="Banfield J.F."/>
        </authorList>
    </citation>
    <scope>NUCLEOTIDE SEQUENCE [LARGE SCALE GENOMIC DNA]</scope>
    <source>
        <strain evidence="6">CG22_combo_CG10-13_8_21_14_all_38_20</strain>
    </source>
</reference>
<dbReference type="InterPro" id="IPR051335">
    <property type="entry name" value="Alanyl-tRNA_Editing_Enzymes"/>
</dbReference>
<dbReference type="Gene3D" id="3.30.980.10">
    <property type="entry name" value="Threonyl-trna Synthetase, Chain A, domain 2"/>
    <property type="match status" value="1"/>
</dbReference>